<dbReference type="InParanoid" id="A0C276"/>
<sequence length="653" mass="77226">MIFKMHQAKSTLRGGGCGSFSVIPQKTEHIKSDSYDIQNFIAKFDSYVKIIQTKAAVAANQSESQEIMIAIQWFNFQEEIIYKLSKNAQSVVKSYDLIIEGIRKLLKSCLIYIRTDSFKCLYILQTTASLSKVIFSFHLINGERFMKSELQKEFLDISDELRQQMEIEKNDLIQNQMELYLFLIKTSFEIAPKNRKEKEIVLKGCLNGIIGSIIQMKPNNELLESLFQGACLLYKMYVANKNRKQFEVYYQIDMLQWEIICYFKNEKQQNLEEIILQLESIYNKIVKNSNIWKYHYLWIQMIGKILIYNPLLTKQKLSYLANSFNFTVTSNQIWKEYQRKGLLIQMDHSPDQAVILLNSLQKQGLFQLDGLILENCFKEWENFLLLKEFLMFEQSQNIPFTFGSYLKCQLNVGSQEPQKNQNILAIENIKKFLGFIIPNKLLSKMKKNYENLGVVVKIYRNCMKDTRQYNERISQSTYNSQIQKMILNLEEYFKNTQYLIKIMKLNFRKNNDQIELIDQNKKIEFNNFFQLKFLLKLLEYVLLFSIQELKVSFDDQQNHTLNQNYKTDPIKILKEQKEFILQEIKNLELKDKKATLVNDLQMKLLALPDDSLDQKNFLEAAQNLIQFIADLKKEVENIEISFLQNNNNLVQMF</sequence>
<dbReference type="EMBL" id="CT868035">
    <property type="protein sequence ID" value="CAK64893.1"/>
    <property type="molecule type" value="Genomic_DNA"/>
</dbReference>
<gene>
    <name evidence="1" type="ORF">GSPATT00034370001</name>
</gene>
<dbReference type="RefSeq" id="XP_001432290.1">
    <property type="nucleotide sequence ID" value="XM_001432253.1"/>
</dbReference>
<organism evidence="1 2">
    <name type="scientific">Paramecium tetraurelia</name>
    <dbReference type="NCBI Taxonomy" id="5888"/>
    <lineage>
        <taxon>Eukaryota</taxon>
        <taxon>Sar</taxon>
        <taxon>Alveolata</taxon>
        <taxon>Ciliophora</taxon>
        <taxon>Intramacronucleata</taxon>
        <taxon>Oligohymenophorea</taxon>
        <taxon>Peniculida</taxon>
        <taxon>Parameciidae</taxon>
        <taxon>Paramecium</taxon>
    </lineage>
</organism>
<dbReference type="AlphaFoldDB" id="A0C276"/>
<keyword evidence="2" id="KW-1185">Reference proteome</keyword>
<reference evidence="1 2" key="1">
    <citation type="journal article" date="2006" name="Nature">
        <title>Global trends of whole-genome duplications revealed by the ciliate Paramecium tetraurelia.</title>
        <authorList>
            <consortium name="Genoscope"/>
            <person name="Aury J.-M."/>
            <person name="Jaillon O."/>
            <person name="Duret L."/>
            <person name="Noel B."/>
            <person name="Jubin C."/>
            <person name="Porcel B.M."/>
            <person name="Segurens B."/>
            <person name="Daubin V."/>
            <person name="Anthouard V."/>
            <person name="Aiach N."/>
            <person name="Arnaiz O."/>
            <person name="Billaut A."/>
            <person name="Beisson J."/>
            <person name="Blanc I."/>
            <person name="Bouhouche K."/>
            <person name="Camara F."/>
            <person name="Duharcourt S."/>
            <person name="Guigo R."/>
            <person name="Gogendeau D."/>
            <person name="Katinka M."/>
            <person name="Keller A.-M."/>
            <person name="Kissmehl R."/>
            <person name="Klotz C."/>
            <person name="Koll F."/>
            <person name="Le Moue A."/>
            <person name="Lepere C."/>
            <person name="Malinsky S."/>
            <person name="Nowacki M."/>
            <person name="Nowak J.K."/>
            <person name="Plattner H."/>
            <person name="Poulain J."/>
            <person name="Ruiz F."/>
            <person name="Serrano V."/>
            <person name="Zagulski M."/>
            <person name="Dessen P."/>
            <person name="Betermier M."/>
            <person name="Weissenbach J."/>
            <person name="Scarpelli C."/>
            <person name="Schachter V."/>
            <person name="Sperling L."/>
            <person name="Meyer E."/>
            <person name="Cohen J."/>
            <person name="Wincker P."/>
        </authorList>
    </citation>
    <scope>NUCLEOTIDE SEQUENCE [LARGE SCALE GENOMIC DNA]</scope>
    <source>
        <strain evidence="1 2">Stock d4-2</strain>
    </source>
</reference>
<dbReference type="OMA" id="YHYLWIQ"/>
<evidence type="ECO:0000313" key="2">
    <source>
        <dbReference type="Proteomes" id="UP000000600"/>
    </source>
</evidence>
<dbReference type="HOGENOM" id="CLU_026544_0_0_1"/>
<accession>A0C276</accession>
<dbReference type="Proteomes" id="UP000000600">
    <property type="component" value="Unassembled WGS sequence"/>
</dbReference>
<protein>
    <submittedName>
        <fullName evidence="1">Uncharacterized protein</fullName>
    </submittedName>
</protein>
<dbReference type="OrthoDB" id="310019at2759"/>
<proteinExistence type="predicted"/>
<dbReference type="GeneID" id="5018082"/>
<dbReference type="KEGG" id="ptm:GSPATT00034370001"/>
<evidence type="ECO:0000313" key="1">
    <source>
        <dbReference type="EMBL" id="CAK64893.1"/>
    </source>
</evidence>
<name>A0C276_PARTE</name>